<name>A0A518AXQ3_9BACT</name>
<dbReference type="Proteomes" id="UP000317093">
    <property type="component" value="Chromosome"/>
</dbReference>
<dbReference type="AlphaFoldDB" id="A0A518AXQ3"/>
<keyword evidence="2" id="KW-1185">Reference proteome</keyword>
<accession>A0A518AXQ3</accession>
<protein>
    <submittedName>
        <fullName evidence="1">Uncharacterized protein</fullName>
    </submittedName>
</protein>
<proteinExistence type="predicted"/>
<gene>
    <name evidence="1" type="ORF">Pan216_03370</name>
</gene>
<sequence length="40" mass="4465">MTMDTPPYVILLGATSPVKEQLTGGATKLTSYPSRDRRRR</sequence>
<evidence type="ECO:0000313" key="1">
    <source>
        <dbReference type="EMBL" id="QDU59508.1"/>
    </source>
</evidence>
<dbReference type="EMBL" id="CP036279">
    <property type="protein sequence ID" value="QDU59508.1"/>
    <property type="molecule type" value="Genomic_DNA"/>
</dbReference>
<reference evidence="1 2" key="1">
    <citation type="submission" date="2019-02" db="EMBL/GenBank/DDBJ databases">
        <title>Deep-cultivation of Planctomycetes and their phenomic and genomic characterization uncovers novel biology.</title>
        <authorList>
            <person name="Wiegand S."/>
            <person name="Jogler M."/>
            <person name="Boedeker C."/>
            <person name="Pinto D."/>
            <person name="Vollmers J."/>
            <person name="Rivas-Marin E."/>
            <person name="Kohn T."/>
            <person name="Peeters S.H."/>
            <person name="Heuer A."/>
            <person name="Rast P."/>
            <person name="Oberbeckmann S."/>
            <person name="Bunk B."/>
            <person name="Jeske O."/>
            <person name="Meyerdierks A."/>
            <person name="Storesund J.E."/>
            <person name="Kallscheuer N."/>
            <person name="Luecker S."/>
            <person name="Lage O.M."/>
            <person name="Pohl T."/>
            <person name="Merkel B.J."/>
            <person name="Hornburger P."/>
            <person name="Mueller R.-W."/>
            <person name="Bruemmer F."/>
            <person name="Labrenz M."/>
            <person name="Spormann A.M."/>
            <person name="Op den Camp H."/>
            <person name="Overmann J."/>
            <person name="Amann R."/>
            <person name="Jetten M.S.M."/>
            <person name="Mascher T."/>
            <person name="Medema M.H."/>
            <person name="Devos D.P."/>
            <person name="Kaster A.-K."/>
            <person name="Ovreas L."/>
            <person name="Rohde M."/>
            <person name="Galperin M.Y."/>
            <person name="Jogler C."/>
        </authorList>
    </citation>
    <scope>NUCLEOTIDE SEQUENCE [LARGE SCALE GENOMIC DNA]</scope>
    <source>
        <strain evidence="1 2">Pan216</strain>
    </source>
</reference>
<dbReference type="KEGG" id="knv:Pan216_03370"/>
<organism evidence="1 2">
    <name type="scientific">Kolteria novifilia</name>
    <dbReference type="NCBI Taxonomy" id="2527975"/>
    <lineage>
        <taxon>Bacteria</taxon>
        <taxon>Pseudomonadati</taxon>
        <taxon>Planctomycetota</taxon>
        <taxon>Planctomycetia</taxon>
        <taxon>Kolteriales</taxon>
        <taxon>Kolteriaceae</taxon>
        <taxon>Kolteria</taxon>
    </lineage>
</organism>
<evidence type="ECO:0000313" key="2">
    <source>
        <dbReference type="Proteomes" id="UP000317093"/>
    </source>
</evidence>